<gene>
    <name evidence="1" type="ORF">DFR87_01895</name>
</gene>
<evidence type="ECO:0000313" key="2">
    <source>
        <dbReference type="Proteomes" id="UP000247586"/>
    </source>
</evidence>
<sequence length="68" mass="8088">MGLAIAIRDEDKDILKRMHERVDHVLSSHREYFDALKEFDKTGVLKIRGKILYVRRYQETEDGNLNLQ</sequence>
<organism evidence="1 2">
    <name type="scientific">Metallosphaera hakonensis JCM 8857 = DSM 7519</name>
    <dbReference type="NCBI Taxonomy" id="1293036"/>
    <lineage>
        <taxon>Archaea</taxon>
        <taxon>Thermoproteota</taxon>
        <taxon>Thermoprotei</taxon>
        <taxon>Sulfolobales</taxon>
        <taxon>Sulfolobaceae</taxon>
        <taxon>Metallosphaera</taxon>
    </lineage>
</organism>
<dbReference type="AlphaFoldDB" id="A0A2U9IRQ0"/>
<protein>
    <submittedName>
        <fullName evidence="1">Uncharacterized protein</fullName>
    </submittedName>
</protein>
<keyword evidence="2" id="KW-1185">Reference proteome</keyword>
<dbReference type="RefSeq" id="WP_054837064.1">
    <property type="nucleotide sequence ID" value="NZ_BBBA01000021.1"/>
</dbReference>
<dbReference type="Proteomes" id="UP000247586">
    <property type="component" value="Chromosome"/>
</dbReference>
<reference evidence="2" key="2">
    <citation type="submission" date="2020-03" db="EMBL/GenBank/DDBJ databases">
        <title>Complete Genome Sequences of Extremely Thermoacidophilic, Metal-Mobilizing Type-Strain Members of the Archaeal Family Sulfolobaceae: Acidianus brierleyi DSM-1651T, Acidianus sulfidivorans DSM-18786T, Metallosphaera hakonensis DSM-7519T, and Metallosphaera prunae DSM-10039T.</title>
        <authorList>
            <person name="Counts J.A."/>
            <person name="Kelly R.M."/>
        </authorList>
    </citation>
    <scope>NUCLEOTIDE SEQUENCE [LARGE SCALE GENOMIC DNA]</scope>
    <source>
        <strain evidence="2">HO1-1</strain>
    </source>
</reference>
<reference evidence="2" key="3">
    <citation type="submission" date="2020-03" db="EMBL/GenBank/DDBJ databases">
        <title>Sequencing and Assembly of Multiple Reported Metal-Biooxidizing Members of the Extremely Thermoacidophilic Archaeal Family Sulfolobaceae.</title>
        <authorList>
            <person name="Counts J.A."/>
            <person name="Kelly R.M."/>
        </authorList>
    </citation>
    <scope>NUCLEOTIDE SEQUENCE [LARGE SCALE GENOMIC DNA]</scope>
    <source>
        <strain evidence="2">HO1-1</strain>
    </source>
</reference>
<evidence type="ECO:0000313" key="1">
    <source>
        <dbReference type="EMBL" id="AWR98657.1"/>
    </source>
</evidence>
<dbReference type="KEGG" id="mhk:DFR87_01895"/>
<reference evidence="1 2" key="1">
    <citation type="submission" date="2018-05" db="EMBL/GenBank/DDBJ databases">
        <title>Complete Genome Sequences of Extremely Thermoacidophilic, Metal-Mobilizing Type-Strain Members of the Archaeal Family Sulfolobaceae: Acidianus brierleyi DSM-1651T, Acidianus sulfidivorans DSM-18786T, Metallosphaera hakonensis DSM-7519T, and Metallosphaera prunae DSM-10039T.</title>
        <authorList>
            <person name="Counts J.A."/>
            <person name="Kelly R.M."/>
        </authorList>
    </citation>
    <scope>NUCLEOTIDE SEQUENCE [LARGE SCALE GENOMIC DNA]</scope>
    <source>
        <strain evidence="1 2">HO1-1</strain>
    </source>
</reference>
<dbReference type="GeneID" id="36834055"/>
<dbReference type="OrthoDB" id="42504at2157"/>
<accession>A0A2U9IRQ0</accession>
<dbReference type="EMBL" id="CP029287">
    <property type="protein sequence ID" value="AWR98657.1"/>
    <property type="molecule type" value="Genomic_DNA"/>
</dbReference>
<name>A0A2U9IRQ0_9CREN</name>
<proteinExistence type="predicted"/>